<keyword evidence="13" id="KW-0175">Coiled coil</keyword>
<sequence length="491" mass="53698">MTRRLNSLRTAVLSFVLLPLLLLMAAVVALGLHEFQTQMENRMQEDIELVARSIRLPVAGAMLQDDAAGVQQSLDSLFQIEEVFGVYVYDADGRMVAASGPPSPTLQRRGEAQVISETGSLGAFGEHQGRETFSFFLPLSDPAGRIVGLLQVTRDVTPFRAFVAQLQWQGGLLMLGISGLFLLVVLFGYHRAVGRHVSRLMAAMRAIGEGQRGMRAPEQGPAELRGLAVSMNRMMERREASEAELEAQRLEQGRLEEKLRHSEKLAAIGQLAAGVAHELGTPLGIIAGRVQRAIRHLPEADPARTEMEALKAELERVETIVRQLLDFARRNPLQERSLDLAQLVGDLVERVRERHASGGVEFRLEGPELTIAADRLRLGQALENLLENAAQVAAREVRVRWYASSDRVELVVADDGPTAGRGIDDEQAERLFEPFFTTKPTGEGTGLGLAVAQVALEDHGGTVMLDRSVAGETRFVVHLPVAAGAQEDSLR</sequence>
<dbReference type="InterPro" id="IPR005467">
    <property type="entry name" value="His_kinase_dom"/>
</dbReference>
<dbReference type="STRING" id="106634.TVD_11175"/>
<dbReference type="Gene3D" id="1.10.287.130">
    <property type="match status" value="1"/>
</dbReference>
<keyword evidence="6" id="KW-0808">Transferase</keyword>
<keyword evidence="5" id="KW-0597">Phosphoprotein</keyword>
<keyword evidence="9 17" id="KW-0418">Kinase</keyword>
<keyword evidence="18" id="KW-1185">Reference proteome</keyword>
<evidence type="ECO:0000256" key="5">
    <source>
        <dbReference type="ARBA" id="ARBA00022553"/>
    </source>
</evidence>
<evidence type="ECO:0000256" key="3">
    <source>
        <dbReference type="ARBA" id="ARBA00012438"/>
    </source>
</evidence>
<feature type="transmembrane region" description="Helical" evidence="14">
    <location>
        <begin position="168"/>
        <end position="189"/>
    </location>
</feature>
<dbReference type="PANTHER" id="PTHR43065:SF10">
    <property type="entry name" value="PEROXIDE STRESS-ACTIVATED HISTIDINE KINASE MAK3"/>
    <property type="match status" value="1"/>
</dbReference>
<evidence type="ECO:0000259" key="16">
    <source>
        <dbReference type="PROSITE" id="PS50885"/>
    </source>
</evidence>
<evidence type="ECO:0000256" key="7">
    <source>
        <dbReference type="ARBA" id="ARBA00022692"/>
    </source>
</evidence>
<dbReference type="InterPro" id="IPR036890">
    <property type="entry name" value="HATPase_C_sf"/>
</dbReference>
<dbReference type="InterPro" id="IPR036097">
    <property type="entry name" value="HisK_dim/P_sf"/>
</dbReference>
<dbReference type="PROSITE" id="PS50885">
    <property type="entry name" value="HAMP"/>
    <property type="match status" value="1"/>
</dbReference>
<keyword evidence="12" id="KW-0902">Two-component regulatory system</keyword>
<evidence type="ECO:0000256" key="13">
    <source>
        <dbReference type="SAM" id="Coils"/>
    </source>
</evidence>
<dbReference type="SUPFAM" id="SSF103190">
    <property type="entry name" value="Sensory domain-like"/>
    <property type="match status" value="1"/>
</dbReference>
<dbReference type="PRINTS" id="PR00344">
    <property type="entry name" value="BCTRLSENSOR"/>
</dbReference>
<dbReference type="EC" id="2.7.13.3" evidence="3"/>
<dbReference type="KEGG" id="tvr:TVD_11175"/>
<protein>
    <recommendedName>
        <fullName evidence="3">histidine kinase</fullName>
        <ecNumber evidence="3">2.7.13.3</ecNumber>
    </recommendedName>
</protein>
<dbReference type="InterPro" id="IPR003660">
    <property type="entry name" value="HAMP_dom"/>
</dbReference>
<dbReference type="Pfam" id="PF00512">
    <property type="entry name" value="HisKA"/>
    <property type="match status" value="1"/>
</dbReference>
<dbReference type="SMART" id="SM00304">
    <property type="entry name" value="HAMP"/>
    <property type="match status" value="1"/>
</dbReference>
<evidence type="ECO:0000256" key="4">
    <source>
        <dbReference type="ARBA" id="ARBA00022475"/>
    </source>
</evidence>
<feature type="coiled-coil region" evidence="13">
    <location>
        <begin position="231"/>
        <end position="258"/>
    </location>
</feature>
<comment type="subcellular location">
    <subcellularLocation>
        <location evidence="2">Cell membrane</location>
        <topology evidence="2">Multi-pass membrane protein</topology>
    </subcellularLocation>
</comment>
<evidence type="ECO:0000259" key="15">
    <source>
        <dbReference type="PROSITE" id="PS50109"/>
    </source>
</evidence>
<keyword evidence="8" id="KW-0547">Nucleotide-binding</keyword>
<keyword evidence="11 14" id="KW-1133">Transmembrane helix</keyword>
<evidence type="ECO:0000256" key="14">
    <source>
        <dbReference type="SAM" id="Phobius"/>
    </source>
</evidence>
<dbReference type="PANTHER" id="PTHR43065">
    <property type="entry name" value="SENSOR HISTIDINE KINASE"/>
    <property type="match status" value="1"/>
</dbReference>
<keyword evidence="10" id="KW-0067">ATP-binding</keyword>
<dbReference type="Proteomes" id="UP000064201">
    <property type="component" value="Chromosome"/>
</dbReference>
<organism evidence="17 18">
    <name type="scientific">Thioalkalivibrio versutus</name>
    <dbReference type="NCBI Taxonomy" id="106634"/>
    <lineage>
        <taxon>Bacteria</taxon>
        <taxon>Pseudomonadati</taxon>
        <taxon>Pseudomonadota</taxon>
        <taxon>Gammaproteobacteria</taxon>
        <taxon>Chromatiales</taxon>
        <taxon>Ectothiorhodospiraceae</taxon>
        <taxon>Thioalkalivibrio</taxon>
    </lineage>
</organism>
<dbReference type="SMART" id="SM00387">
    <property type="entry name" value="HATPase_c"/>
    <property type="match status" value="1"/>
</dbReference>
<dbReference type="EMBL" id="CP011367">
    <property type="protein sequence ID" value="AKJ95878.1"/>
    <property type="molecule type" value="Genomic_DNA"/>
</dbReference>
<dbReference type="CDD" id="cd00082">
    <property type="entry name" value="HisKA"/>
    <property type="match status" value="1"/>
</dbReference>
<evidence type="ECO:0000256" key="8">
    <source>
        <dbReference type="ARBA" id="ARBA00022741"/>
    </source>
</evidence>
<comment type="catalytic activity">
    <reaction evidence="1">
        <text>ATP + protein L-histidine = ADP + protein N-phospho-L-histidine.</text>
        <dbReference type="EC" id="2.7.13.3"/>
    </reaction>
</comment>
<reference evidence="17 18" key="1">
    <citation type="submission" date="2015-04" db="EMBL/GenBank/DDBJ databases">
        <title>Complete Sequence for the Genome of the Thioalkalivibrio versutus D301.</title>
        <authorList>
            <person name="Mu T."/>
            <person name="Zhou J."/>
            <person name="Xu X."/>
        </authorList>
    </citation>
    <scope>NUCLEOTIDE SEQUENCE [LARGE SCALE GENOMIC DNA]</scope>
    <source>
        <strain evidence="17 18">D301</strain>
    </source>
</reference>
<evidence type="ECO:0000256" key="2">
    <source>
        <dbReference type="ARBA" id="ARBA00004651"/>
    </source>
</evidence>
<dbReference type="CDD" id="cd06225">
    <property type="entry name" value="HAMP"/>
    <property type="match status" value="1"/>
</dbReference>
<evidence type="ECO:0000256" key="1">
    <source>
        <dbReference type="ARBA" id="ARBA00000085"/>
    </source>
</evidence>
<evidence type="ECO:0000256" key="10">
    <source>
        <dbReference type="ARBA" id="ARBA00022840"/>
    </source>
</evidence>
<dbReference type="GO" id="GO:0005524">
    <property type="term" value="F:ATP binding"/>
    <property type="evidence" value="ECO:0007669"/>
    <property type="project" value="UniProtKB-KW"/>
</dbReference>
<keyword evidence="7 14" id="KW-0812">Transmembrane</keyword>
<dbReference type="RefSeq" id="WP_047251619.1">
    <property type="nucleotide sequence ID" value="NZ_CP011367.1"/>
</dbReference>
<dbReference type="SUPFAM" id="SSF55874">
    <property type="entry name" value="ATPase domain of HSP90 chaperone/DNA topoisomerase II/histidine kinase"/>
    <property type="match status" value="1"/>
</dbReference>
<dbReference type="Gene3D" id="6.10.340.10">
    <property type="match status" value="1"/>
</dbReference>
<evidence type="ECO:0000313" key="18">
    <source>
        <dbReference type="Proteomes" id="UP000064201"/>
    </source>
</evidence>
<dbReference type="InterPro" id="IPR003594">
    <property type="entry name" value="HATPase_dom"/>
</dbReference>
<dbReference type="InterPro" id="IPR004358">
    <property type="entry name" value="Sig_transdc_His_kin-like_C"/>
</dbReference>
<name>A0A0G3G3S8_9GAMM</name>
<evidence type="ECO:0000256" key="9">
    <source>
        <dbReference type="ARBA" id="ARBA00022777"/>
    </source>
</evidence>
<dbReference type="OrthoDB" id="1931120at2"/>
<evidence type="ECO:0000256" key="12">
    <source>
        <dbReference type="ARBA" id="ARBA00023012"/>
    </source>
</evidence>
<dbReference type="GO" id="GO:0005886">
    <property type="term" value="C:plasma membrane"/>
    <property type="evidence" value="ECO:0007669"/>
    <property type="project" value="UniProtKB-SubCell"/>
</dbReference>
<gene>
    <name evidence="17" type="ORF">TVD_11175</name>
</gene>
<keyword evidence="14" id="KW-0472">Membrane</keyword>
<dbReference type="Pfam" id="PF00672">
    <property type="entry name" value="HAMP"/>
    <property type="match status" value="1"/>
</dbReference>
<dbReference type="InterPro" id="IPR029151">
    <property type="entry name" value="Sensor-like_sf"/>
</dbReference>
<dbReference type="GO" id="GO:0000155">
    <property type="term" value="F:phosphorelay sensor kinase activity"/>
    <property type="evidence" value="ECO:0007669"/>
    <property type="project" value="InterPro"/>
</dbReference>
<feature type="domain" description="HAMP" evidence="16">
    <location>
        <begin position="191"/>
        <end position="243"/>
    </location>
</feature>
<dbReference type="Pfam" id="PF02518">
    <property type="entry name" value="HATPase_c"/>
    <property type="match status" value="1"/>
</dbReference>
<evidence type="ECO:0000256" key="11">
    <source>
        <dbReference type="ARBA" id="ARBA00022989"/>
    </source>
</evidence>
<dbReference type="PROSITE" id="PS50109">
    <property type="entry name" value="HIS_KIN"/>
    <property type="match status" value="1"/>
</dbReference>
<dbReference type="InterPro" id="IPR003661">
    <property type="entry name" value="HisK_dim/P_dom"/>
</dbReference>
<feature type="domain" description="Histidine kinase" evidence="15">
    <location>
        <begin position="274"/>
        <end position="483"/>
    </location>
</feature>
<dbReference type="AlphaFoldDB" id="A0A0G3G3S8"/>
<keyword evidence="4" id="KW-1003">Cell membrane</keyword>
<dbReference type="SMART" id="SM00388">
    <property type="entry name" value="HisKA"/>
    <property type="match status" value="1"/>
</dbReference>
<dbReference type="Gene3D" id="3.30.565.10">
    <property type="entry name" value="Histidine kinase-like ATPase, C-terminal domain"/>
    <property type="match status" value="1"/>
</dbReference>
<accession>A0A0G3G3S8</accession>
<dbReference type="PATRIC" id="fig|106634.4.peg.2278"/>
<evidence type="ECO:0000313" key="17">
    <source>
        <dbReference type="EMBL" id="AKJ95878.1"/>
    </source>
</evidence>
<proteinExistence type="predicted"/>
<dbReference type="Gene3D" id="3.30.450.20">
    <property type="entry name" value="PAS domain"/>
    <property type="match status" value="1"/>
</dbReference>
<evidence type="ECO:0000256" key="6">
    <source>
        <dbReference type="ARBA" id="ARBA00022679"/>
    </source>
</evidence>
<dbReference type="SUPFAM" id="SSF47384">
    <property type="entry name" value="Homodimeric domain of signal transducing histidine kinase"/>
    <property type="match status" value="1"/>
</dbReference>